<dbReference type="GO" id="GO:1901135">
    <property type="term" value="P:carbohydrate derivative metabolic process"/>
    <property type="evidence" value="ECO:0007669"/>
    <property type="project" value="InterPro"/>
</dbReference>
<reference evidence="1 2" key="1">
    <citation type="submission" date="2014-03" db="EMBL/GenBank/DDBJ databases">
        <title>The genomes of two eusocial bee gut symbionts.</title>
        <authorList>
            <person name="Kwong W.K."/>
            <person name="Engel P."/>
            <person name="Koch H."/>
            <person name="Moran N.A."/>
        </authorList>
    </citation>
    <scope>NUCLEOTIDE SEQUENCE [LARGE SCALE GENOMIC DNA]</scope>
    <source>
        <strain evidence="2">wkB29</strain>
    </source>
</reference>
<dbReference type="OrthoDB" id="9810929at2"/>
<dbReference type="InterPro" id="IPR050099">
    <property type="entry name" value="SIS_GmhA/DiaA_subfam"/>
</dbReference>
<keyword evidence="1" id="KW-0413">Isomerase</keyword>
<accession>A0A066TI45</accession>
<keyword evidence="2" id="KW-1185">Reference proteome</keyword>
<comment type="caution">
    <text evidence="1">The sequence shown here is derived from an EMBL/GenBank/DDBJ whole genome shotgun (WGS) entry which is preliminary data.</text>
</comment>
<dbReference type="EC" id="5.3.1.-" evidence="1"/>
<dbReference type="PANTHER" id="PTHR30390">
    <property type="entry name" value="SEDOHEPTULOSE 7-PHOSPHATE ISOMERASE / DNAA INITIATOR-ASSOCIATING FACTOR FOR REPLICATION INITIATION"/>
    <property type="match status" value="1"/>
</dbReference>
<dbReference type="SUPFAM" id="SSF53697">
    <property type="entry name" value="SIS domain"/>
    <property type="match status" value="1"/>
</dbReference>
<organism evidence="1 2">
    <name type="scientific">Snodgrassella communis</name>
    <dbReference type="NCBI Taxonomy" id="2946699"/>
    <lineage>
        <taxon>Bacteria</taxon>
        <taxon>Pseudomonadati</taxon>
        <taxon>Pseudomonadota</taxon>
        <taxon>Betaproteobacteria</taxon>
        <taxon>Neisseriales</taxon>
        <taxon>Neisseriaceae</taxon>
        <taxon>Snodgrassella</taxon>
    </lineage>
</organism>
<dbReference type="eggNOG" id="COG0279">
    <property type="taxonomic scope" value="Bacteria"/>
</dbReference>
<dbReference type="GO" id="GO:0097367">
    <property type="term" value="F:carbohydrate derivative binding"/>
    <property type="evidence" value="ECO:0007669"/>
    <property type="project" value="InterPro"/>
</dbReference>
<dbReference type="CDD" id="cd05006">
    <property type="entry name" value="SIS_GmhA"/>
    <property type="match status" value="1"/>
</dbReference>
<gene>
    <name evidence="1" type="ORF">SALWKB29_1764</name>
</gene>
<name>A0A066TI45_9NEIS</name>
<dbReference type="AlphaFoldDB" id="A0A066TI45"/>
<dbReference type="PANTHER" id="PTHR30390:SF6">
    <property type="entry name" value="DNAA INITIATOR-ASSOCIATING PROTEIN DIAA"/>
    <property type="match status" value="1"/>
</dbReference>
<evidence type="ECO:0000313" key="2">
    <source>
        <dbReference type="Proteomes" id="UP000027170"/>
    </source>
</evidence>
<dbReference type="PROSITE" id="PS51464">
    <property type="entry name" value="SIS"/>
    <property type="match status" value="1"/>
</dbReference>
<proteinExistence type="predicted"/>
<sequence>MTESTSIHQHFADSAQLLNECADLLAEPIVEVAQGILMALMSDGKLLIAGNGAYASLANTLATYMITRLQQERMALAALSLCNNPSVLSVLTNSEPNDLFAKQIHALGKQHDMLCVLSADGQSTNLVNAIKTAHERDMRVLAITGGSGGEVASLLRDDDLWLNIPGDHPLRVLEAHQVTIHALCAQIDQLLLDGL</sequence>
<dbReference type="Gene3D" id="3.40.50.10490">
    <property type="entry name" value="Glucose-6-phosphate isomerase like protein, domain 1"/>
    <property type="match status" value="1"/>
</dbReference>
<dbReference type="RefSeq" id="WP_037407887.1">
    <property type="nucleotide sequence ID" value="NZ_JFZV01000009.1"/>
</dbReference>
<dbReference type="InterPro" id="IPR035461">
    <property type="entry name" value="GmhA/DiaA"/>
</dbReference>
<protein>
    <submittedName>
        <fullName evidence="1">Phosphoheptose isomerase</fullName>
        <ecNumber evidence="1">5.3.1.-</ecNumber>
    </submittedName>
</protein>
<dbReference type="Pfam" id="PF13580">
    <property type="entry name" value="SIS_2"/>
    <property type="match status" value="1"/>
</dbReference>
<dbReference type="EMBL" id="JFZV01000009">
    <property type="protein sequence ID" value="KDN14274.1"/>
    <property type="molecule type" value="Genomic_DNA"/>
</dbReference>
<evidence type="ECO:0000313" key="1">
    <source>
        <dbReference type="EMBL" id="KDN14274.1"/>
    </source>
</evidence>
<dbReference type="InterPro" id="IPR046348">
    <property type="entry name" value="SIS_dom_sf"/>
</dbReference>
<dbReference type="GO" id="GO:0016853">
    <property type="term" value="F:isomerase activity"/>
    <property type="evidence" value="ECO:0007669"/>
    <property type="project" value="UniProtKB-KW"/>
</dbReference>
<dbReference type="Proteomes" id="UP000027170">
    <property type="component" value="Unassembled WGS sequence"/>
</dbReference>
<dbReference type="InterPro" id="IPR001347">
    <property type="entry name" value="SIS_dom"/>
</dbReference>